<dbReference type="EC" id="2.3.1.275" evidence="10"/>
<dbReference type="RefSeq" id="WP_185671416.1">
    <property type="nucleotide sequence ID" value="NZ_JACJVP010000040.1"/>
</dbReference>
<evidence type="ECO:0000256" key="8">
    <source>
        <dbReference type="ARBA" id="ARBA00023209"/>
    </source>
</evidence>
<proteinExistence type="inferred from homology"/>
<evidence type="ECO:0000313" key="12">
    <source>
        <dbReference type="Proteomes" id="UP000547209"/>
    </source>
</evidence>
<evidence type="ECO:0000256" key="3">
    <source>
        <dbReference type="ARBA" id="ARBA00022679"/>
    </source>
</evidence>
<evidence type="ECO:0000256" key="1">
    <source>
        <dbReference type="ARBA" id="ARBA00022475"/>
    </source>
</evidence>
<keyword evidence="6 10" id="KW-0443">Lipid metabolism</keyword>
<keyword evidence="4 10" id="KW-0812">Transmembrane</keyword>
<dbReference type="PANTHER" id="PTHR30309">
    <property type="entry name" value="INNER MEMBRANE PROTEIN YGIH"/>
    <property type="match status" value="1"/>
</dbReference>
<comment type="pathway">
    <text evidence="10">Lipid metabolism; phospholipid metabolism.</text>
</comment>
<dbReference type="PANTHER" id="PTHR30309:SF1">
    <property type="entry name" value="GLYCEROL-3-PHOSPHATE ACYLTRANSFERASE 1"/>
    <property type="match status" value="1"/>
</dbReference>
<keyword evidence="2 10" id="KW-0444">Lipid biosynthesis</keyword>
<dbReference type="Proteomes" id="UP000547209">
    <property type="component" value="Unassembled WGS sequence"/>
</dbReference>
<name>A0A7X0RTR0_9BACL</name>
<dbReference type="AlphaFoldDB" id="A0A7X0RTR0"/>
<feature type="transmembrane region" description="Helical" evidence="10">
    <location>
        <begin position="77"/>
        <end position="95"/>
    </location>
</feature>
<feature type="transmembrane region" description="Helical" evidence="10">
    <location>
        <begin position="107"/>
        <end position="132"/>
    </location>
</feature>
<keyword evidence="12" id="KW-1185">Reference proteome</keyword>
<evidence type="ECO:0000313" key="11">
    <source>
        <dbReference type="EMBL" id="MBB6673548.1"/>
    </source>
</evidence>
<keyword evidence="9 10" id="KW-1208">Phospholipid metabolism</keyword>
<dbReference type="Pfam" id="PF02660">
    <property type="entry name" value="G3P_acyltransf"/>
    <property type="match status" value="1"/>
</dbReference>
<reference evidence="11 12" key="1">
    <citation type="submission" date="2020-08" db="EMBL/GenBank/DDBJ databases">
        <title>Cohnella phylogeny.</title>
        <authorList>
            <person name="Dunlap C."/>
        </authorList>
    </citation>
    <scope>NUCLEOTIDE SEQUENCE [LARGE SCALE GENOMIC DNA]</scope>
    <source>
        <strain evidence="11 12">DSM 28246</strain>
    </source>
</reference>
<dbReference type="InterPro" id="IPR003811">
    <property type="entry name" value="G3P_acylTferase_PlsY"/>
</dbReference>
<dbReference type="GO" id="GO:0008654">
    <property type="term" value="P:phospholipid biosynthetic process"/>
    <property type="evidence" value="ECO:0007669"/>
    <property type="project" value="UniProtKB-UniRule"/>
</dbReference>
<protein>
    <recommendedName>
        <fullName evidence="10">Glycerol-3-phosphate acyltransferase</fullName>
    </recommendedName>
    <alternativeName>
        <fullName evidence="10">Acyl-PO4 G3P acyltransferase</fullName>
    </alternativeName>
    <alternativeName>
        <fullName evidence="10">Acyl-phosphate--glycerol-3-phosphate acyltransferase</fullName>
    </alternativeName>
    <alternativeName>
        <fullName evidence="10">G3P acyltransferase</fullName>
        <shortName evidence="10">GPAT</shortName>
        <ecNumber evidence="10">2.3.1.275</ecNumber>
    </alternativeName>
    <alternativeName>
        <fullName evidence="10">Lysophosphatidic acid synthase</fullName>
        <shortName evidence="10">LPA synthase</shortName>
    </alternativeName>
</protein>
<feature type="transmembrane region" description="Helical" evidence="10">
    <location>
        <begin position="174"/>
        <end position="190"/>
    </location>
</feature>
<feature type="transmembrane region" description="Helical" evidence="10">
    <location>
        <begin position="46"/>
        <end position="70"/>
    </location>
</feature>
<comment type="function">
    <text evidence="10">Catalyzes the transfer of an acyl group from acyl-phosphate (acyl-PO(4)) to glycerol-3-phosphate (G3P) to form lysophosphatidic acid (LPA). This enzyme utilizes acyl-phosphate as fatty acyl donor, but not acyl-CoA or acyl-ACP.</text>
</comment>
<dbReference type="UniPathway" id="UPA00085"/>
<evidence type="ECO:0000256" key="7">
    <source>
        <dbReference type="ARBA" id="ARBA00023136"/>
    </source>
</evidence>
<evidence type="ECO:0000256" key="4">
    <source>
        <dbReference type="ARBA" id="ARBA00022692"/>
    </source>
</evidence>
<keyword evidence="11" id="KW-0012">Acyltransferase</keyword>
<sequence length="212" mass="23018">MIILWTIASFVSGSLMFSYALGRIARRDLKEVGDGNPGGLNLWRAAGMPLGIAGIALDFLKGYVPVLLFLRANDDYASSYAMVPVALAPVLGHAFSPFLKGRGGKAIAVTFGVWSALTGFEASIAYAVVLAIAMALDRSLRRRTAASPQSDALQVVSGMLPMAGYLALRGYPGSVLLFWLANFLLMAYTHRRELRRVIPFLHEAEKRKGREL</sequence>
<gene>
    <name evidence="10" type="primary">plsY</name>
    <name evidence="11" type="ORF">H7C19_22980</name>
</gene>
<evidence type="ECO:0000256" key="5">
    <source>
        <dbReference type="ARBA" id="ARBA00022989"/>
    </source>
</evidence>
<comment type="subunit">
    <text evidence="10">Probably interacts with PlsX.</text>
</comment>
<dbReference type="SMART" id="SM01207">
    <property type="entry name" value="G3P_acyltransf"/>
    <property type="match status" value="1"/>
</dbReference>
<organism evidence="11 12">
    <name type="scientific">Cohnella nanjingensis</name>
    <dbReference type="NCBI Taxonomy" id="1387779"/>
    <lineage>
        <taxon>Bacteria</taxon>
        <taxon>Bacillati</taxon>
        <taxon>Bacillota</taxon>
        <taxon>Bacilli</taxon>
        <taxon>Bacillales</taxon>
        <taxon>Paenibacillaceae</taxon>
        <taxon>Cohnella</taxon>
    </lineage>
</organism>
<keyword evidence="7 10" id="KW-0472">Membrane</keyword>
<dbReference type="GO" id="GO:0005886">
    <property type="term" value="C:plasma membrane"/>
    <property type="evidence" value="ECO:0007669"/>
    <property type="project" value="UniProtKB-SubCell"/>
</dbReference>
<dbReference type="GO" id="GO:0043772">
    <property type="term" value="F:acyl-phosphate glycerol-3-phosphate acyltransferase activity"/>
    <property type="evidence" value="ECO:0007669"/>
    <property type="project" value="UniProtKB-UniRule"/>
</dbReference>
<evidence type="ECO:0000256" key="6">
    <source>
        <dbReference type="ARBA" id="ARBA00023098"/>
    </source>
</evidence>
<comment type="similarity">
    <text evidence="10">Belongs to the PlsY family.</text>
</comment>
<evidence type="ECO:0000256" key="10">
    <source>
        <dbReference type="HAMAP-Rule" id="MF_01043"/>
    </source>
</evidence>
<accession>A0A7X0RTR0</accession>
<dbReference type="HAMAP" id="MF_01043">
    <property type="entry name" value="PlsY"/>
    <property type="match status" value="1"/>
</dbReference>
<dbReference type="EMBL" id="JACJVP010000040">
    <property type="protein sequence ID" value="MBB6673548.1"/>
    <property type="molecule type" value="Genomic_DNA"/>
</dbReference>
<keyword evidence="8 10" id="KW-0594">Phospholipid biosynthesis</keyword>
<comment type="subcellular location">
    <subcellularLocation>
        <location evidence="10">Cell membrane</location>
        <topology evidence="10">Multi-pass membrane protein</topology>
    </subcellularLocation>
</comment>
<evidence type="ECO:0000256" key="9">
    <source>
        <dbReference type="ARBA" id="ARBA00023264"/>
    </source>
</evidence>
<evidence type="ECO:0000256" key="2">
    <source>
        <dbReference type="ARBA" id="ARBA00022516"/>
    </source>
</evidence>
<keyword evidence="3 10" id="KW-0808">Transferase</keyword>
<comment type="catalytic activity">
    <reaction evidence="10">
        <text>an acyl phosphate + sn-glycerol 3-phosphate = a 1-acyl-sn-glycero-3-phosphate + phosphate</text>
        <dbReference type="Rhea" id="RHEA:34075"/>
        <dbReference type="ChEBI" id="CHEBI:43474"/>
        <dbReference type="ChEBI" id="CHEBI:57597"/>
        <dbReference type="ChEBI" id="CHEBI:57970"/>
        <dbReference type="ChEBI" id="CHEBI:59918"/>
        <dbReference type="EC" id="2.3.1.275"/>
    </reaction>
</comment>
<keyword evidence="5 10" id="KW-1133">Transmembrane helix</keyword>
<keyword evidence="1 10" id="KW-1003">Cell membrane</keyword>
<comment type="caution">
    <text evidence="11">The sequence shown here is derived from an EMBL/GenBank/DDBJ whole genome shotgun (WGS) entry which is preliminary data.</text>
</comment>